<name>A0A963YXQ2_9PROT</name>
<evidence type="ECO:0000313" key="2">
    <source>
        <dbReference type="EMBL" id="MCB8878262.1"/>
    </source>
</evidence>
<dbReference type="RefSeq" id="WP_227323910.1">
    <property type="nucleotide sequence ID" value="NZ_JAESVB010000028.1"/>
</dbReference>
<keyword evidence="3" id="KW-1185">Reference proteome</keyword>
<reference evidence="2" key="1">
    <citation type="journal article" date="2021" name="Microorganisms">
        <title>Acidisoma silvae sp. nov. and Acidisomacellulosilytica sp. nov., Two Acidophilic Bacteria Isolated from Decaying Wood, Hydrolyzing Cellulose and Producing Poly-3-hydroxybutyrate.</title>
        <authorList>
            <person name="Mieszkin S."/>
            <person name="Pouder E."/>
            <person name="Uroz S."/>
            <person name="Simon-Colin C."/>
            <person name="Alain K."/>
        </authorList>
    </citation>
    <scope>NUCLEOTIDE SEQUENCE</scope>
    <source>
        <strain evidence="2">HW T2.11</strain>
    </source>
</reference>
<accession>A0A963YXQ2</accession>
<comment type="caution">
    <text evidence="2">The sequence shown here is derived from an EMBL/GenBank/DDBJ whole genome shotgun (WGS) entry which is preliminary data.</text>
</comment>
<feature type="region of interest" description="Disordered" evidence="1">
    <location>
        <begin position="1"/>
        <end position="39"/>
    </location>
</feature>
<sequence>MSGTAKAPRHKRTLKGVSNSAPLRKTAHGPTGAEVSPSSGAKLELLPSVLGLVQRRVWTNDRHNEFDNASLEARKDGRHLDELEAERGMLAAYHREQALIELAKSIPARTLGDAAAHIVMAYQVAGDLETNDNEGYELELLRRQLCRCLSSALRVVADTAGVPIETIGGDWMAGAFDRDFPDLGDRA</sequence>
<protein>
    <submittedName>
        <fullName evidence="2">Uncharacterized protein</fullName>
    </submittedName>
</protein>
<dbReference type="AlphaFoldDB" id="A0A963YXQ2"/>
<dbReference type="EMBL" id="JAESVB010000028">
    <property type="protein sequence ID" value="MCB8878262.1"/>
    <property type="molecule type" value="Genomic_DNA"/>
</dbReference>
<gene>
    <name evidence="2" type="ORF">ASILVAE211_23985</name>
</gene>
<organism evidence="2 3">
    <name type="scientific">Acidisoma silvae</name>
    <dbReference type="NCBI Taxonomy" id="2802396"/>
    <lineage>
        <taxon>Bacteria</taxon>
        <taxon>Pseudomonadati</taxon>
        <taxon>Pseudomonadota</taxon>
        <taxon>Alphaproteobacteria</taxon>
        <taxon>Acetobacterales</taxon>
        <taxon>Acidocellaceae</taxon>
        <taxon>Acidisoma</taxon>
    </lineage>
</organism>
<dbReference type="Proteomes" id="UP000708298">
    <property type="component" value="Unassembled WGS sequence"/>
</dbReference>
<evidence type="ECO:0000313" key="3">
    <source>
        <dbReference type="Proteomes" id="UP000708298"/>
    </source>
</evidence>
<proteinExistence type="predicted"/>
<evidence type="ECO:0000256" key="1">
    <source>
        <dbReference type="SAM" id="MobiDB-lite"/>
    </source>
</evidence>
<reference evidence="2" key="2">
    <citation type="submission" date="2021-01" db="EMBL/GenBank/DDBJ databases">
        <authorList>
            <person name="Mieszkin S."/>
            <person name="Pouder E."/>
            <person name="Alain K."/>
        </authorList>
    </citation>
    <scope>NUCLEOTIDE SEQUENCE</scope>
    <source>
        <strain evidence="2">HW T2.11</strain>
    </source>
</reference>